<dbReference type="AlphaFoldDB" id="A0A9E7SV84"/>
<keyword evidence="2" id="KW-1185">Reference proteome</keyword>
<dbReference type="EMBL" id="CP100355">
    <property type="protein sequence ID" value="UTF52751.1"/>
    <property type="molecule type" value="Genomic_DNA"/>
</dbReference>
<dbReference type="GeneID" id="73291038"/>
<dbReference type="Proteomes" id="UP001056855">
    <property type="component" value="Chromosome"/>
</dbReference>
<gene>
    <name evidence="1" type="ORF">NGM29_13290</name>
</gene>
<evidence type="ECO:0000313" key="1">
    <source>
        <dbReference type="EMBL" id="UTF52751.1"/>
    </source>
</evidence>
<sequence length="134" mass="14897">MATRTATDRSTATVTRTGDRTRTDALADLVATVSEQIGFPTIDPVSVDGRFLTDEDGVFRKVWTRATGEDYEERIVARSPSLLAGWHVYHQTPDGREHCVTDDRLEREAAFEEAERLAADIESVPIECRTGRAS</sequence>
<proteinExistence type="predicted"/>
<name>A0A9E7SV84_9EURY</name>
<evidence type="ECO:0000313" key="2">
    <source>
        <dbReference type="Proteomes" id="UP001056855"/>
    </source>
</evidence>
<protein>
    <submittedName>
        <fullName evidence="1">Uncharacterized protein</fullName>
    </submittedName>
</protein>
<accession>A0A9E7SV84</accession>
<dbReference type="KEGG" id="sawl:NGM29_13290"/>
<organism evidence="1 2">
    <name type="scientific">Natronosalvus rutilus</name>
    <dbReference type="NCBI Taxonomy" id="2953753"/>
    <lineage>
        <taxon>Archaea</taxon>
        <taxon>Methanobacteriati</taxon>
        <taxon>Methanobacteriota</taxon>
        <taxon>Stenosarchaea group</taxon>
        <taxon>Halobacteria</taxon>
        <taxon>Halobacteriales</taxon>
        <taxon>Natrialbaceae</taxon>
        <taxon>Natronosalvus</taxon>
    </lineage>
</organism>
<dbReference type="RefSeq" id="WP_254156791.1">
    <property type="nucleotide sequence ID" value="NZ_CP100355.1"/>
</dbReference>
<reference evidence="1" key="1">
    <citation type="submission" date="2022-06" db="EMBL/GenBank/DDBJ databases">
        <title>Diverse halophilic archaea isolated from saline environments.</title>
        <authorList>
            <person name="Cui H.-L."/>
        </authorList>
    </citation>
    <scope>NUCLEOTIDE SEQUENCE</scope>
    <source>
        <strain evidence="1">WLHS1</strain>
    </source>
</reference>